<dbReference type="PANTHER" id="PTHR34853:SF1">
    <property type="entry name" value="LIPASE 5"/>
    <property type="match status" value="1"/>
</dbReference>
<dbReference type="Pfam" id="PF03583">
    <property type="entry name" value="LIP"/>
    <property type="match status" value="1"/>
</dbReference>
<protein>
    <submittedName>
        <fullName evidence="2">Lipase</fullName>
    </submittedName>
</protein>
<feature type="chain" id="PRO_5045053459" evidence="1">
    <location>
        <begin position="25"/>
        <end position="401"/>
    </location>
</feature>
<dbReference type="InterPro" id="IPR005152">
    <property type="entry name" value="Lipase_secreted"/>
</dbReference>
<sequence length="401" mass="41593">MPVTRTLRLASAAAVGLIALGGCASTGESSPEVAAQDDSLPYIATDVLAQRGSIVSSALVAGLDPAVATRIGEARTVVYRSVSAYDGLASEVASTVYRPRGDAPAGGWPVISFGHPTTGLTQDCGPSLTPDLRGFASTLAALAEAGFIVTMTDFQGLGWPGKHPYLEPRTAGFNMIDAVRAVRNQYPASSNKWMAVGSSQGGQAAWAANEYSSEYGTGLDLVGSVSTSPAADISGLARAARDKTLTGDQAAFMPLIIDGLEVSHPELVQSDYLAPPAVAALDVLASCALPDAEKARLTSELDAADVQPVSDEATEQLEAWLTEAALPQRRATAPMFVVNGSEDQLVLASWVQKAVDAACSLGDRVVHREMAGQGHGDADAGGETYQWIADRFAGRDAPDEC</sequence>
<comment type="caution">
    <text evidence="2">The sequence shown here is derived from an EMBL/GenBank/DDBJ whole genome shotgun (WGS) entry which is preliminary data.</text>
</comment>
<gene>
    <name evidence="2" type="ORF">O4220_06080</name>
</gene>
<dbReference type="PROSITE" id="PS51257">
    <property type="entry name" value="PROKAR_LIPOPROTEIN"/>
    <property type="match status" value="1"/>
</dbReference>
<organism evidence="2 3">
    <name type="scientific">Rhodococcus ruber</name>
    <dbReference type="NCBI Taxonomy" id="1830"/>
    <lineage>
        <taxon>Bacteria</taxon>
        <taxon>Bacillati</taxon>
        <taxon>Actinomycetota</taxon>
        <taxon>Actinomycetes</taxon>
        <taxon>Mycobacteriales</taxon>
        <taxon>Nocardiaceae</taxon>
        <taxon>Rhodococcus</taxon>
    </lineage>
</organism>
<evidence type="ECO:0000313" key="3">
    <source>
        <dbReference type="Proteomes" id="UP001081071"/>
    </source>
</evidence>
<dbReference type="EMBL" id="JAPWIJ010000002">
    <property type="protein sequence ID" value="MCZ4518081.1"/>
    <property type="molecule type" value="Genomic_DNA"/>
</dbReference>
<feature type="signal peptide" evidence="1">
    <location>
        <begin position="1"/>
        <end position="24"/>
    </location>
</feature>
<proteinExistence type="predicted"/>
<dbReference type="Gene3D" id="3.40.50.1820">
    <property type="entry name" value="alpha/beta hydrolase"/>
    <property type="match status" value="2"/>
</dbReference>
<dbReference type="PIRSF" id="PIRSF029171">
    <property type="entry name" value="Esterase_LipA"/>
    <property type="match status" value="1"/>
</dbReference>
<keyword evidence="3" id="KW-1185">Reference proteome</keyword>
<keyword evidence="1" id="KW-0732">Signal</keyword>
<evidence type="ECO:0000313" key="2">
    <source>
        <dbReference type="EMBL" id="MCZ4518081.1"/>
    </source>
</evidence>
<evidence type="ECO:0000256" key="1">
    <source>
        <dbReference type="SAM" id="SignalP"/>
    </source>
</evidence>
<dbReference type="SUPFAM" id="SSF53474">
    <property type="entry name" value="alpha/beta-Hydrolases"/>
    <property type="match status" value="1"/>
</dbReference>
<name>A0ABT4MAT3_9NOCA</name>
<dbReference type="RefSeq" id="WP_269602771.1">
    <property type="nucleotide sequence ID" value="NZ_JAPWIJ010000002.1"/>
</dbReference>
<accession>A0ABT4MAT3</accession>
<dbReference type="Proteomes" id="UP001081071">
    <property type="component" value="Unassembled WGS sequence"/>
</dbReference>
<dbReference type="PANTHER" id="PTHR34853">
    <property type="match status" value="1"/>
</dbReference>
<reference evidence="2" key="1">
    <citation type="submission" date="2022-12" db="EMBL/GenBank/DDBJ databases">
        <authorList>
            <person name="Krivoruchko A.V."/>
            <person name="Elkin A."/>
        </authorList>
    </citation>
    <scope>NUCLEOTIDE SEQUENCE</scope>
    <source>
        <strain evidence="2">IEGM 1391</strain>
    </source>
</reference>
<dbReference type="InterPro" id="IPR029058">
    <property type="entry name" value="AB_hydrolase_fold"/>
</dbReference>